<protein>
    <submittedName>
        <fullName evidence="1">Gliding motility-associated C-terminal domain-containing protein</fullName>
    </submittedName>
</protein>
<dbReference type="EMBL" id="JACSIT010000050">
    <property type="protein sequence ID" value="MBC6993113.1"/>
    <property type="molecule type" value="Genomic_DNA"/>
</dbReference>
<dbReference type="Pfam" id="PF13585">
    <property type="entry name" value="CHU_C"/>
    <property type="match status" value="1"/>
</dbReference>
<dbReference type="InterPro" id="IPR011045">
    <property type="entry name" value="N2O_reductase_N"/>
</dbReference>
<proteinExistence type="predicted"/>
<name>A0A923PFD4_9BACT</name>
<organism evidence="1 2">
    <name type="scientific">Neolewinella lacunae</name>
    <dbReference type="NCBI Taxonomy" id="1517758"/>
    <lineage>
        <taxon>Bacteria</taxon>
        <taxon>Pseudomonadati</taxon>
        <taxon>Bacteroidota</taxon>
        <taxon>Saprospiria</taxon>
        <taxon>Saprospirales</taxon>
        <taxon>Lewinellaceae</taxon>
        <taxon>Neolewinella</taxon>
    </lineage>
</organism>
<gene>
    <name evidence="1" type="ORF">H9S92_02975</name>
</gene>
<sequence>MLSRVSILFFLLTWSLTLGAQRARQAEIWHFGKGVQLSFADGSPQLAGPSAMDAYEGIVSLSDTTGQLLFYTNGGGRPPGSDQSSGIIWNRNNEVLYDMRGAEGGGFSARQSSIAFPDPSGVAGSYYLFTMEEEEFDLGGSIPGQPEGRGLSYFRIDMNLNGGLGGVALADQRVYTPAYEALDATPMANAPGYWVICHNQARNVLVVTPVTAEGVGTPVEQNLPFPVRGKLEFSPDGTLLYTSGRLLDFDPTTGRVGAVRNTFPNASPVACFTPDSRYLYYTESRPPLGELIVRYDLRDFSRQDLEVLRRSNSEIVIASSPFQLGPNGNIYFLEQRVQPLVTGYVLSEISCVSSLDPVVNRGIIDLADFRGEGFLPQSLPQYVDAIFKRPVVEDTLRLDTAAWQLCVGTSQTLRGREPGLEYLWSDGSTADTLMVTMAGTYCVTITGGCQPTVDCQEVTLDALAITATLAGTEDRGCDGVFALVNVSTQGRVDSILLTASAETGQTVAFPVNAGQVAIPLAGATNLLQVTAFGPCGTVTSESLSVAVAERFIPRLLVGADNDFCAGSTLTISVVNDGTIPFASILWNDGSTDSVFMDDAELEVEYFADVTSACGDTERVVFDGEIAEFCDCRDEIPQLITPNGDGTNDFFRLFTNCPVNQYTLQIFNRWGGRVFSSTDPAEGWDGRKDGTPQNSDVYLYRMAFRYPGEEEMQVREGQFSLVR</sequence>
<evidence type="ECO:0000313" key="2">
    <source>
        <dbReference type="Proteomes" id="UP000650081"/>
    </source>
</evidence>
<keyword evidence="2" id="KW-1185">Reference proteome</keyword>
<comment type="caution">
    <text evidence="1">The sequence shown here is derived from an EMBL/GenBank/DDBJ whole genome shotgun (WGS) entry which is preliminary data.</text>
</comment>
<dbReference type="InterPro" id="IPR026341">
    <property type="entry name" value="T9SS_type_B"/>
</dbReference>
<evidence type="ECO:0000313" key="1">
    <source>
        <dbReference type="EMBL" id="MBC6993113.1"/>
    </source>
</evidence>
<dbReference type="NCBIfam" id="TIGR04131">
    <property type="entry name" value="Bac_Flav_CTERM"/>
    <property type="match status" value="1"/>
</dbReference>
<dbReference type="RefSeq" id="WP_187465235.1">
    <property type="nucleotide sequence ID" value="NZ_JACSIT010000050.1"/>
</dbReference>
<dbReference type="AlphaFoldDB" id="A0A923PFD4"/>
<dbReference type="Proteomes" id="UP000650081">
    <property type="component" value="Unassembled WGS sequence"/>
</dbReference>
<dbReference type="SUPFAM" id="SSF50974">
    <property type="entry name" value="Nitrous oxide reductase, N-terminal domain"/>
    <property type="match status" value="1"/>
</dbReference>
<reference evidence="1" key="1">
    <citation type="submission" date="2020-08" db="EMBL/GenBank/DDBJ databases">
        <title>Lewinella bacteria from marine environments.</title>
        <authorList>
            <person name="Zhong Y."/>
        </authorList>
    </citation>
    <scope>NUCLEOTIDE SEQUENCE</scope>
    <source>
        <strain evidence="1">KCTC 42187</strain>
    </source>
</reference>
<accession>A0A923PFD4</accession>